<dbReference type="STRING" id="1400863.BN873_490064"/>
<dbReference type="AlphaFoldDB" id="W6MBE8"/>
<reference evidence="1" key="1">
    <citation type="submission" date="2013-07" db="EMBL/GenBank/DDBJ databases">
        <authorList>
            <person name="McIlroy S."/>
        </authorList>
    </citation>
    <scope>NUCLEOTIDE SEQUENCE [LARGE SCALE GENOMIC DNA]</scope>
    <source>
        <strain evidence="1">Run_A_D11</strain>
    </source>
</reference>
<organism evidence="1 2">
    <name type="scientific">Candidatus Competibacter denitrificans Run_A_D11</name>
    <dbReference type="NCBI Taxonomy" id="1400863"/>
    <lineage>
        <taxon>Bacteria</taxon>
        <taxon>Pseudomonadati</taxon>
        <taxon>Pseudomonadota</taxon>
        <taxon>Gammaproteobacteria</taxon>
        <taxon>Candidatus Competibacteraceae</taxon>
        <taxon>Candidatus Competibacter</taxon>
    </lineage>
</organism>
<keyword evidence="2" id="KW-1185">Reference proteome</keyword>
<reference evidence="1" key="2">
    <citation type="submission" date="2014-03" db="EMBL/GenBank/DDBJ databases">
        <title>Candidatus Competibacter-lineage genomes retrieved from metagenomes reveal functional metabolic diversity.</title>
        <authorList>
            <person name="McIlroy S.J."/>
            <person name="Albertsen M."/>
            <person name="Andresen E.K."/>
            <person name="Saunders A.M."/>
            <person name="Kristiansen R."/>
            <person name="Stokholm-Bjerregaard M."/>
            <person name="Nielsen K.L."/>
            <person name="Nielsen P.H."/>
        </authorList>
    </citation>
    <scope>NUCLEOTIDE SEQUENCE</scope>
    <source>
        <strain evidence="1">Run_A_D11</strain>
    </source>
</reference>
<sequence length="78" mass="8976">MKKIKSEMADELRSEYKRSDFGEIVRGKYANRIKEESNVVLLEPDIAQAFPNDEAVNKALRYLLEIAEASSRLTRRSS</sequence>
<gene>
    <name evidence="1" type="ORF">BN873_490064</name>
</gene>
<accession>W6MBE8</accession>
<evidence type="ECO:0000313" key="2">
    <source>
        <dbReference type="Proteomes" id="UP000035760"/>
    </source>
</evidence>
<dbReference type="EMBL" id="CBTJ020000057">
    <property type="protein sequence ID" value="CDI03455.1"/>
    <property type="molecule type" value="Genomic_DNA"/>
</dbReference>
<comment type="caution">
    <text evidence="1">The sequence shown here is derived from an EMBL/GenBank/DDBJ whole genome shotgun (WGS) entry which is preliminary data.</text>
</comment>
<dbReference type="RefSeq" id="WP_048674255.1">
    <property type="nucleotide sequence ID" value="NZ_CBTJ020000057.1"/>
</dbReference>
<proteinExistence type="predicted"/>
<evidence type="ECO:0000313" key="1">
    <source>
        <dbReference type="EMBL" id="CDI03455.1"/>
    </source>
</evidence>
<dbReference type="Proteomes" id="UP000035760">
    <property type="component" value="Unassembled WGS sequence"/>
</dbReference>
<protein>
    <submittedName>
        <fullName evidence="1">Uncharacterized protein</fullName>
    </submittedName>
</protein>
<name>W6MBE8_9GAMM</name>